<keyword evidence="2" id="KW-1003">Cell membrane</keyword>
<evidence type="ECO:0000256" key="6">
    <source>
        <dbReference type="SAM" id="Phobius"/>
    </source>
</evidence>
<comment type="subcellular location">
    <subcellularLocation>
        <location evidence="1">Cell membrane</location>
        <topology evidence="1">Multi-pass membrane protein</topology>
    </subcellularLocation>
</comment>
<keyword evidence="4 6" id="KW-1133">Transmembrane helix</keyword>
<evidence type="ECO:0000256" key="5">
    <source>
        <dbReference type="ARBA" id="ARBA00023136"/>
    </source>
</evidence>
<dbReference type="AlphaFoldDB" id="A0A7U8GSQ6"/>
<keyword evidence="3 6" id="KW-0812">Transmembrane</keyword>
<dbReference type="PIRSF" id="PIRSF006324">
    <property type="entry name" value="LeuE"/>
    <property type="match status" value="1"/>
</dbReference>
<dbReference type="OrthoDB" id="9804822at2"/>
<dbReference type="GO" id="GO:0005886">
    <property type="term" value="C:plasma membrane"/>
    <property type="evidence" value="ECO:0007669"/>
    <property type="project" value="UniProtKB-SubCell"/>
</dbReference>
<dbReference type="PANTHER" id="PTHR30086:SF20">
    <property type="entry name" value="ARGININE EXPORTER PROTEIN ARGO-RELATED"/>
    <property type="match status" value="1"/>
</dbReference>
<dbReference type="Pfam" id="PF01810">
    <property type="entry name" value="LysE"/>
    <property type="match status" value="1"/>
</dbReference>
<sequence length="211" mass="23058">MQEILTFSIVALLLVMSPGPNGVLIIKTASIQGRQASFANISGLFIATFFHGAFSIFGLSALLLQSAELFFIVKLIGALYLFYIGAKAIWQSFLKTKAAKSDKPSFNGKLPKGLLGSFTEGFLTQLLNPKVSMFYLAAFPQFVDFNTAGYSMPFVLVALHAVLIVLWFLGVTLMIDKLKHRSGNSNAGRWVQRLSGSVMIYFSALLMGQKA</sequence>
<protein>
    <submittedName>
        <fullName evidence="7">Homoserine/homoserine lactone efflux protein</fullName>
    </submittedName>
</protein>
<accession>A0A7U8GSQ6</accession>
<keyword evidence="5 6" id="KW-0472">Membrane</keyword>
<evidence type="ECO:0000313" key="7">
    <source>
        <dbReference type="EMBL" id="EAR61646.1"/>
    </source>
</evidence>
<comment type="caution">
    <text evidence="7">The sequence shown here is derived from an EMBL/GenBank/DDBJ whole genome shotgun (WGS) entry which is preliminary data.</text>
</comment>
<reference evidence="7 8" key="1">
    <citation type="submission" date="2006-02" db="EMBL/GenBank/DDBJ databases">
        <authorList>
            <person name="Pinhassi J."/>
            <person name="Pedros-Alio C."/>
            <person name="Ferriera S."/>
            <person name="Johnson J."/>
            <person name="Kravitz S."/>
            <person name="Halpern A."/>
            <person name="Remington K."/>
            <person name="Beeson K."/>
            <person name="Tran B."/>
            <person name="Rogers Y.-H."/>
            <person name="Friedman R."/>
            <person name="Venter J.C."/>
        </authorList>
    </citation>
    <scope>NUCLEOTIDE SEQUENCE [LARGE SCALE GENOMIC DNA]</scope>
    <source>
        <strain evidence="7 8">MED92</strain>
    </source>
</reference>
<evidence type="ECO:0000313" key="8">
    <source>
        <dbReference type="Proteomes" id="UP000002171"/>
    </source>
</evidence>
<dbReference type="PANTHER" id="PTHR30086">
    <property type="entry name" value="ARGININE EXPORTER PROTEIN ARGO"/>
    <property type="match status" value="1"/>
</dbReference>
<name>A0A7U8GSQ6_NEPCE</name>
<evidence type="ECO:0000256" key="1">
    <source>
        <dbReference type="ARBA" id="ARBA00004651"/>
    </source>
</evidence>
<feature type="transmembrane region" description="Helical" evidence="6">
    <location>
        <begin position="38"/>
        <end position="63"/>
    </location>
</feature>
<proteinExistence type="predicted"/>
<organism evidence="7 8">
    <name type="scientific">Neptuniibacter caesariensis</name>
    <dbReference type="NCBI Taxonomy" id="207954"/>
    <lineage>
        <taxon>Bacteria</taxon>
        <taxon>Pseudomonadati</taxon>
        <taxon>Pseudomonadota</taxon>
        <taxon>Gammaproteobacteria</taxon>
        <taxon>Oceanospirillales</taxon>
        <taxon>Oceanospirillaceae</taxon>
        <taxon>Neptuniibacter</taxon>
    </lineage>
</organism>
<evidence type="ECO:0000256" key="4">
    <source>
        <dbReference type="ARBA" id="ARBA00022989"/>
    </source>
</evidence>
<gene>
    <name evidence="7" type="ORF">MED92_13366</name>
</gene>
<evidence type="ECO:0000256" key="2">
    <source>
        <dbReference type="ARBA" id="ARBA00022475"/>
    </source>
</evidence>
<dbReference type="EMBL" id="AAOW01000007">
    <property type="protein sequence ID" value="EAR61646.1"/>
    <property type="molecule type" value="Genomic_DNA"/>
</dbReference>
<dbReference type="Proteomes" id="UP000002171">
    <property type="component" value="Unassembled WGS sequence"/>
</dbReference>
<dbReference type="RefSeq" id="WP_007020207.1">
    <property type="nucleotide sequence ID" value="NZ_CH724125.1"/>
</dbReference>
<feature type="transmembrane region" description="Helical" evidence="6">
    <location>
        <begin position="6"/>
        <end position="26"/>
    </location>
</feature>
<keyword evidence="8" id="KW-1185">Reference proteome</keyword>
<dbReference type="InterPro" id="IPR001123">
    <property type="entry name" value="LeuE-type"/>
</dbReference>
<dbReference type="GO" id="GO:0015171">
    <property type="term" value="F:amino acid transmembrane transporter activity"/>
    <property type="evidence" value="ECO:0007669"/>
    <property type="project" value="TreeGrafter"/>
</dbReference>
<feature type="transmembrane region" description="Helical" evidence="6">
    <location>
        <begin position="69"/>
        <end position="90"/>
    </location>
</feature>
<evidence type="ECO:0000256" key="3">
    <source>
        <dbReference type="ARBA" id="ARBA00022692"/>
    </source>
</evidence>
<feature type="transmembrane region" description="Helical" evidence="6">
    <location>
        <begin position="148"/>
        <end position="169"/>
    </location>
</feature>